<gene>
    <name evidence="1" type="ORF">BJ138DRAFT_1152948</name>
</gene>
<sequence length="584" mass="65262">MSRDRGRSRRPFRHDNRNAHNDYSQEPYHTSNSRSYHPYGHAYRSNSSYDSYNSYTQNGHSSGFNYWRGIDPYSSSNASLYQPAAFDAYSYTRREYGGEYAYQRPARGTNTNPRREYHAEASSSSAPLLTAPIFRKKQSPDLASGSHPVSKEPSPPVEQAEPLPSAPSESYISISLQGSQPIADPSLARKLLILDLNGTLLIRSQRSAKRRYVPGPGGGPPTAPMPRPRAVQPRPYIPAFRAYIFAPETKRWLDTMVWSSAQPHSVLDMVEKVFGKRQDDLKAIWDRESLGLSKKDYFQKTQTTKDLTKPWKFFSLNPQPETTHRTSPQFHDSSSPNFPSSTSSVAHSALTTLLLDDSPLKARLQPYNHICIPEYSSVMRAKDVHTLELEKLSQVMNPNQQNKHSSTANTPEEAYDATLLAVIGVLDDIKSQNNVAGWIRSGKLRASTPSVQSALSKSFDLAGNSSLREASNEEEGSKTEPTREEKRPEKKHRKRKEEVALRAVGHASPISHVEACGIDTLNSAVIQELDVESQSKGHLDIPSDLPSELDQMWFSDSQTFSYWVTRGRRALAELGIAADHGVTG</sequence>
<dbReference type="Proteomes" id="UP000790377">
    <property type="component" value="Unassembled WGS sequence"/>
</dbReference>
<accession>A0ACB8AAN3</accession>
<protein>
    <submittedName>
        <fullName evidence="1">Uncharacterized protein</fullName>
    </submittedName>
</protein>
<evidence type="ECO:0000313" key="1">
    <source>
        <dbReference type="EMBL" id="KAH7910425.1"/>
    </source>
</evidence>
<reference evidence="1" key="1">
    <citation type="journal article" date="2021" name="New Phytol.">
        <title>Evolutionary innovations through gain and loss of genes in the ectomycorrhizal Boletales.</title>
        <authorList>
            <person name="Wu G."/>
            <person name="Miyauchi S."/>
            <person name="Morin E."/>
            <person name="Kuo A."/>
            <person name="Drula E."/>
            <person name="Varga T."/>
            <person name="Kohler A."/>
            <person name="Feng B."/>
            <person name="Cao Y."/>
            <person name="Lipzen A."/>
            <person name="Daum C."/>
            <person name="Hundley H."/>
            <person name="Pangilinan J."/>
            <person name="Johnson J."/>
            <person name="Barry K."/>
            <person name="LaButti K."/>
            <person name="Ng V."/>
            <person name="Ahrendt S."/>
            <person name="Min B."/>
            <person name="Choi I.G."/>
            <person name="Park H."/>
            <person name="Plett J.M."/>
            <person name="Magnuson J."/>
            <person name="Spatafora J.W."/>
            <person name="Nagy L.G."/>
            <person name="Henrissat B."/>
            <person name="Grigoriev I.V."/>
            <person name="Yang Z.L."/>
            <person name="Xu J."/>
            <person name="Martin F.M."/>
        </authorList>
    </citation>
    <scope>NUCLEOTIDE SEQUENCE</scope>
    <source>
        <strain evidence="1">ATCC 28755</strain>
    </source>
</reference>
<evidence type="ECO:0000313" key="2">
    <source>
        <dbReference type="Proteomes" id="UP000790377"/>
    </source>
</evidence>
<comment type="caution">
    <text evidence="1">The sequence shown here is derived from an EMBL/GenBank/DDBJ whole genome shotgun (WGS) entry which is preliminary data.</text>
</comment>
<name>A0ACB8AAN3_9AGAM</name>
<proteinExistence type="predicted"/>
<organism evidence="1 2">
    <name type="scientific">Hygrophoropsis aurantiaca</name>
    <dbReference type="NCBI Taxonomy" id="72124"/>
    <lineage>
        <taxon>Eukaryota</taxon>
        <taxon>Fungi</taxon>
        <taxon>Dikarya</taxon>
        <taxon>Basidiomycota</taxon>
        <taxon>Agaricomycotina</taxon>
        <taxon>Agaricomycetes</taxon>
        <taxon>Agaricomycetidae</taxon>
        <taxon>Boletales</taxon>
        <taxon>Coniophorineae</taxon>
        <taxon>Hygrophoropsidaceae</taxon>
        <taxon>Hygrophoropsis</taxon>
    </lineage>
</organism>
<dbReference type="EMBL" id="MU267714">
    <property type="protein sequence ID" value="KAH7910425.1"/>
    <property type="molecule type" value="Genomic_DNA"/>
</dbReference>
<keyword evidence="2" id="KW-1185">Reference proteome</keyword>